<evidence type="ECO:0000313" key="4">
    <source>
        <dbReference type="Proteomes" id="UP000092024"/>
    </source>
</evidence>
<evidence type="ECO:0000256" key="1">
    <source>
        <dbReference type="ARBA" id="ARBA00022679"/>
    </source>
</evidence>
<keyword evidence="4" id="KW-1185">Reference proteome</keyword>
<comment type="caution">
    <text evidence="3">The sequence shown here is derived from an EMBL/GenBank/DDBJ whole genome shotgun (WGS) entry which is preliminary data.</text>
</comment>
<proteinExistence type="predicted"/>
<dbReference type="Pfam" id="PF13427">
    <property type="entry name" value="AadA_C"/>
    <property type="match status" value="1"/>
</dbReference>
<gene>
    <name evidence="3" type="ORF">A7K91_09915</name>
</gene>
<reference evidence="3 4" key="1">
    <citation type="submission" date="2016-05" db="EMBL/GenBank/DDBJ databases">
        <title>Paenibacillus oryzae. sp. nov., isolated from the rice root.</title>
        <authorList>
            <person name="Zhang J."/>
            <person name="Zhang X."/>
        </authorList>
    </citation>
    <scope>NUCLEOTIDE SEQUENCE [LARGE SCALE GENOMIC DNA]</scope>
    <source>
        <strain evidence="3 4">1DrF-4</strain>
    </source>
</reference>
<dbReference type="GO" id="GO:0016740">
    <property type="term" value="F:transferase activity"/>
    <property type="evidence" value="ECO:0007669"/>
    <property type="project" value="UniProtKB-KW"/>
</dbReference>
<dbReference type="Proteomes" id="UP000092024">
    <property type="component" value="Unassembled WGS sequence"/>
</dbReference>
<evidence type="ECO:0000259" key="2">
    <source>
        <dbReference type="Pfam" id="PF13427"/>
    </source>
</evidence>
<accession>A0A1A5YSX2</accession>
<dbReference type="InterPro" id="IPR025184">
    <property type="entry name" value="AadA_C"/>
</dbReference>
<name>A0A1A5YSX2_9BACL</name>
<dbReference type="AlphaFoldDB" id="A0A1A5YSX2"/>
<feature type="domain" description="Adenylyltransferase AadA C-terminal" evidence="2">
    <location>
        <begin position="4"/>
        <end position="71"/>
    </location>
</feature>
<keyword evidence="1" id="KW-0808">Transferase</keyword>
<dbReference type="EMBL" id="LYPA01000025">
    <property type="protein sequence ID" value="OBR68505.1"/>
    <property type="molecule type" value="Genomic_DNA"/>
</dbReference>
<organism evidence="3 4">
    <name type="scientific">Paenibacillus oryzae</name>
    <dbReference type="NCBI Taxonomy" id="1844972"/>
    <lineage>
        <taxon>Bacteria</taxon>
        <taxon>Bacillati</taxon>
        <taxon>Bacillota</taxon>
        <taxon>Bacilli</taxon>
        <taxon>Bacillales</taxon>
        <taxon>Paenibacillaceae</taxon>
        <taxon>Paenibacillus</taxon>
    </lineage>
</organism>
<evidence type="ECO:0000313" key="3">
    <source>
        <dbReference type="EMBL" id="OBR68505.1"/>
    </source>
</evidence>
<sequence length="90" mass="9903">MAALTLARVWSYCELSVFLSKSEAAKWAIKQLSGKSEREVLKAALAVFEEESETFAVEQEEFRAFASSMLHRIEGKKAAEAAKAATPLHA</sequence>
<protein>
    <recommendedName>
        <fullName evidence="2">Adenylyltransferase AadA C-terminal domain-containing protein</fullName>
    </recommendedName>
</protein>